<dbReference type="EMBL" id="FRCR01000004">
    <property type="protein sequence ID" value="SHM38232.1"/>
    <property type="molecule type" value="Genomic_DNA"/>
</dbReference>
<dbReference type="InterPro" id="IPR001279">
    <property type="entry name" value="Metallo-B-lactamas"/>
</dbReference>
<dbReference type="SUPFAM" id="SSF56281">
    <property type="entry name" value="Metallo-hydrolase/oxidoreductase"/>
    <property type="match status" value="1"/>
</dbReference>
<dbReference type="InterPro" id="IPR036866">
    <property type="entry name" value="RibonucZ/Hydroxyglut_hydro"/>
</dbReference>
<dbReference type="Proteomes" id="UP000184375">
    <property type="component" value="Unassembled WGS sequence"/>
</dbReference>
<dbReference type="RefSeq" id="WP_073255337.1">
    <property type="nucleotide sequence ID" value="NZ_FRCR01000004.1"/>
</dbReference>
<dbReference type="PANTHER" id="PTHR30619">
    <property type="entry name" value="DNA INTERNALIZATION/COMPETENCE PROTEIN COMEC/REC2"/>
    <property type="match status" value="1"/>
</dbReference>
<dbReference type="InterPro" id="IPR052159">
    <property type="entry name" value="Competence_DNA_uptake"/>
</dbReference>
<reference evidence="3" key="1">
    <citation type="submission" date="2016-11" db="EMBL/GenBank/DDBJ databases">
        <authorList>
            <person name="Varghese N."/>
            <person name="Submissions S."/>
        </authorList>
    </citation>
    <scope>NUCLEOTIDE SEQUENCE [LARGE SCALE GENOMIC DNA]</scope>
    <source>
        <strain evidence="3">DSM 18802</strain>
    </source>
</reference>
<dbReference type="PANTHER" id="PTHR30619:SF1">
    <property type="entry name" value="RECOMBINATION PROTEIN 2"/>
    <property type="match status" value="1"/>
</dbReference>
<dbReference type="AlphaFoldDB" id="A0A1M7IBT9"/>
<evidence type="ECO:0000259" key="1">
    <source>
        <dbReference type="Pfam" id="PF00753"/>
    </source>
</evidence>
<accession>A0A1M7IBT9</accession>
<feature type="domain" description="Metallo-beta-lactamase" evidence="1">
    <location>
        <begin position="13"/>
        <end position="74"/>
    </location>
</feature>
<dbReference type="OrthoDB" id="9783680at2"/>
<keyword evidence="3" id="KW-1185">Reference proteome</keyword>
<gene>
    <name evidence="2" type="ORF">SAMN05660826_00919</name>
</gene>
<evidence type="ECO:0000313" key="3">
    <source>
        <dbReference type="Proteomes" id="UP000184375"/>
    </source>
</evidence>
<protein>
    <submittedName>
        <fullName evidence="2">Metallo-beta-lactamase superfamily protein</fullName>
    </submittedName>
</protein>
<proteinExistence type="predicted"/>
<name>A0A1M7IBT9_9FIRM</name>
<dbReference type="Pfam" id="PF00753">
    <property type="entry name" value="Lactamase_B"/>
    <property type="match status" value="1"/>
</dbReference>
<evidence type="ECO:0000313" key="2">
    <source>
        <dbReference type="EMBL" id="SHM38232.1"/>
    </source>
</evidence>
<dbReference type="Gene3D" id="3.60.15.10">
    <property type="entry name" value="Ribonuclease Z/Hydroxyacylglutathione hydrolase-like"/>
    <property type="match status" value="1"/>
</dbReference>
<organism evidence="2 3">
    <name type="scientific">Caldanaerovirga acetigignens</name>
    <dbReference type="NCBI Taxonomy" id="447595"/>
    <lineage>
        <taxon>Bacteria</taxon>
        <taxon>Bacillati</taxon>
        <taxon>Bacillota</taxon>
        <taxon>Clostridia</taxon>
        <taxon>Thermosediminibacterales</taxon>
        <taxon>Thermosediminibacteraceae</taxon>
        <taxon>Caldanaerovirga</taxon>
    </lineage>
</organism>
<sequence length="401" mass="46751">MKDCYPRFIALPVRQGDAFFFKTQYISILVDGGNSSEFINYIFKRYIKRESVDILICTHNDADHANGVLGFIESGLGCGEIWLPSHWAAVLPHLERPFEEFIKELYKQSTWIMERKSFFLYNEPKLRKSIIEAYGDLIAMEKSSQFEDIDEDSYMPFKERGSEEWHSNLEFEETWPNLEGLKWQISNWVLFWELLDWQKELLWQAIEAGKRIRKIAEAAYHRGIPIRWFEFCQNSSRSSCNYHEIICPLNAREVVRIKPCEKEKLLDFLALTTSNRESLVFFIRSTDEHPGVLLTAESDLKGIDLRNLDLKNAIITAPHHGSEDNAYAYKHVVSAVSPYENSLIWVRSDAQSKKRPGQSFLKAPGRRFCTICRGSRRQKQPVRFIAIKGKWIPCSNECICK</sequence>